<name>A0ABP0YV76_9ROSI</name>
<evidence type="ECO:0000256" key="4">
    <source>
        <dbReference type="SAM" id="Phobius"/>
    </source>
</evidence>
<evidence type="ECO:0000256" key="1">
    <source>
        <dbReference type="ARBA" id="ARBA00004370"/>
    </source>
</evidence>
<keyword evidence="4" id="KW-1133">Transmembrane helix</keyword>
<dbReference type="PANTHER" id="PTHR31234:SF66">
    <property type="entry name" value="LATE EMBRYOGENESIS ABUNDANT PROTEIN"/>
    <property type="match status" value="1"/>
</dbReference>
<evidence type="ECO:0000313" key="6">
    <source>
        <dbReference type="Proteomes" id="UP001642487"/>
    </source>
</evidence>
<sequence length="243" mass="27038">MGKIPKKIILSLKILSNYLTNFKEQKSPPDVDGPTKSPISDRPMPPKLISDAKRRTHPLVWLAAVLCTVLSIAVIIGGIVIFIGYLVIHPRIPTISVLDAHLDNFQNDIAGRLEVQLTIVVEAENDNAKAHASFSDSSFFLHFLGIKIAQLVADPFEVRKNSSLKFHYAVVSNSIPLNPEQMEKVDSDLKADLSRFDLVGNTRVQWRVGLLGSMKYECHLHCDLKFHPSNGTYLRSPCSSKAK</sequence>
<evidence type="ECO:0000256" key="2">
    <source>
        <dbReference type="ARBA" id="ARBA00023136"/>
    </source>
</evidence>
<dbReference type="EMBL" id="OZ021740">
    <property type="protein sequence ID" value="CAK9324439.1"/>
    <property type="molecule type" value="Genomic_DNA"/>
</dbReference>
<keyword evidence="4" id="KW-0812">Transmembrane</keyword>
<keyword evidence="2 4" id="KW-0472">Membrane</keyword>
<dbReference type="Proteomes" id="UP001642487">
    <property type="component" value="Chromosome 6"/>
</dbReference>
<dbReference type="PANTHER" id="PTHR31234">
    <property type="entry name" value="LATE EMBRYOGENESIS ABUNDANT (LEA) HYDROXYPROLINE-RICH GLYCOPROTEIN FAMILY"/>
    <property type="match status" value="1"/>
</dbReference>
<comment type="subcellular location">
    <subcellularLocation>
        <location evidence="1">Membrane</location>
    </subcellularLocation>
</comment>
<organism evidence="5 6">
    <name type="scientific">Citrullus colocynthis</name>
    <name type="common">colocynth</name>
    <dbReference type="NCBI Taxonomy" id="252529"/>
    <lineage>
        <taxon>Eukaryota</taxon>
        <taxon>Viridiplantae</taxon>
        <taxon>Streptophyta</taxon>
        <taxon>Embryophyta</taxon>
        <taxon>Tracheophyta</taxon>
        <taxon>Spermatophyta</taxon>
        <taxon>Magnoliopsida</taxon>
        <taxon>eudicotyledons</taxon>
        <taxon>Gunneridae</taxon>
        <taxon>Pentapetalae</taxon>
        <taxon>rosids</taxon>
        <taxon>fabids</taxon>
        <taxon>Cucurbitales</taxon>
        <taxon>Cucurbitaceae</taxon>
        <taxon>Benincaseae</taxon>
        <taxon>Citrullus</taxon>
    </lineage>
</organism>
<keyword evidence="6" id="KW-1185">Reference proteome</keyword>
<dbReference type="InterPro" id="IPR044839">
    <property type="entry name" value="NDR1-like"/>
</dbReference>
<gene>
    <name evidence="5" type="ORF">CITCOLO1_LOCUS16673</name>
</gene>
<evidence type="ECO:0000256" key="3">
    <source>
        <dbReference type="SAM" id="MobiDB-lite"/>
    </source>
</evidence>
<reference evidence="5 6" key="1">
    <citation type="submission" date="2024-03" db="EMBL/GenBank/DDBJ databases">
        <authorList>
            <person name="Gkanogiannis A."/>
            <person name="Becerra Lopez-Lavalle L."/>
        </authorList>
    </citation>
    <scope>NUCLEOTIDE SEQUENCE [LARGE SCALE GENOMIC DNA]</scope>
</reference>
<feature type="region of interest" description="Disordered" evidence="3">
    <location>
        <begin position="25"/>
        <end position="45"/>
    </location>
</feature>
<proteinExistence type="predicted"/>
<evidence type="ECO:0000313" key="5">
    <source>
        <dbReference type="EMBL" id="CAK9324439.1"/>
    </source>
</evidence>
<evidence type="ECO:0008006" key="7">
    <source>
        <dbReference type="Google" id="ProtNLM"/>
    </source>
</evidence>
<feature type="transmembrane region" description="Helical" evidence="4">
    <location>
        <begin position="59"/>
        <end position="88"/>
    </location>
</feature>
<protein>
    <recommendedName>
        <fullName evidence="7">Late embryogenesis abundant protein LEA-2 subgroup domain-containing protein</fullName>
    </recommendedName>
</protein>
<accession>A0ABP0YV76</accession>